<evidence type="ECO:0000256" key="5">
    <source>
        <dbReference type="ARBA" id="ARBA00017893"/>
    </source>
</evidence>
<evidence type="ECO:0000256" key="6">
    <source>
        <dbReference type="ARBA" id="ARBA00022454"/>
    </source>
</evidence>
<protein>
    <recommendedName>
        <fullName evidence="5">DNA repair protein RAD50</fullName>
    </recommendedName>
</protein>
<dbReference type="Gene3D" id="3.40.50.300">
    <property type="entry name" value="P-loop containing nucleotide triphosphate hydrolases"/>
    <property type="match status" value="2"/>
</dbReference>
<evidence type="ECO:0000256" key="18">
    <source>
        <dbReference type="ARBA" id="ARBA00049360"/>
    </source>
</evidence>
<evidence type="ECO:0000256" key="11">
    <source>
        <dbReference type="ARBA" id="ARBA00022833"/>
    </source>
</evidence>
<evidence type="ECO:0000256" key="2">
    <source>
        <dbReference type="ARBA" id="ARBA00004123"/>
    </source>
</evidence>
<dbReference type="GO" id="GO:0016887">
    <property type="term" value="F:ATP hydrolysis activity"/>
    <property type="evidence" value="ECO:0007669"/>
    <property type="project" value="InterPro"/>
</dbReference>
<evidence type="ECO:0000256" key="12">
    <source>
        <dbReference type="ARBA" id="ARBA00022840"/>
    </source>
</evidence>
<dbReference type="GO" id="GO:0046872">
    <property type="term" value="F:metal ion binding"/>
    <property type="evidence" value="ECO:0007669"/>
    <property type="project" value="UniProtKB-KW"/>
</dbReference>
<evidence type="ECO:0000259" key="20">
    <source>
        <dbReference type="Pfam" id="PF04423"/>
    </source>
</evidence>
<name>A0AAD5UEA6_9FUNG</name>
<keyword evidence="12" id="KW-0067">ATP-binding</keyword>
<dbReference type="Pfam" id="PF04423">
    <property type="entry name" value="Rad50_zn_hook"/>
    <property type="match status" value="1"/>
</dbReference>
<sequence>MACLEKMMIQGIRSFDYENRQQIEFCTPLTLIVGHNGAGKTTIIECLKYLTTGEQPSNTKNGAFIFDPKLANENEIRAQVKLKFRNVNQNELVVTRSLSVSLTASQYKYKTLESLLLIRDPKTLVQHSISSKCAEIDHDMPLHLGVSKPILENVIFCHQEDSFWPLSDPATLKKKFDEIFAATRYTKALENIKQIRKKKNEELNVEKNQLKNDKINKQRAMNLRLEKEDLEKQIAKHRTRMNLLDQTLIQQKENEMEILMKAKQSLIQKENKLNQLNLQLELLENQRTQLSNIQIMDQSDAQLELMLNRHLEFVNPSQDLMLKKQQLTKNINDLTEKKSNELTRRGQFLAEQEQYNQLIKDKENLIKDLEQKRINPSDLKNITNEKQKELNNFKTEMKAKENELFQQLNQVNTSQSQFLEFKRITTSLISQLEQKNSQLNVQINSATFDSIEDLEQQIIDLQQTPTFDINSSWLTELQEKERICEQLQDEMSVYNLQGDTRARLSLKQTERNRKKETYNRLVTAVKAELPFEFNIETVVKSKPDIMKLKKGFNPSYCRFNKTNQQISAIDSRLSLIRTQHSQKTSELSLKLDKIKSVCGNDDYKSAKNQAEIKHNEAKSTLTSMKSATSMYEKFIKKYDETKCCPLCVRKFDSDNQGGQFKQKLEGILQKVPGATRNAEIQVETWQSTLERLNHLSSVFDDCDRLSNQEIPALRQQRDQLEKERSSLTTTTEDDVAELTVLELEIEQMNGLYSRVTEIVKLNKELEQLARDITSLMNDLQLSGSTKSMAEVQQEYETVLNECKLLRQKIDRQNTQIRIKQHEQNQRESRIRDLKDEIKQKEYEKLEIEKMKKQVQENIQEMQKLHLQINEKQQQVADVSQKASEIESQIKDLQSQVSKQEQVFNSKLQGYQNALNQMSTLDQQIQRYEQEKLDQLQACQARINQLQSNIAQLESEISLVNQELDSVSKLQSEKLVEKRMIEDNLQKRKVERELTTVQESINEMKNEIQQIDSQEIALKYQQLKIECDELNSERSELYGTIKQLEAQVTRITNTINTEYKDIEKIYMELLYKVSSTELETSDLEKYALGLEQAIMKFHHTKMQEINKIIRELWMKTYRGSDIDTIEIKANSDAQTKRSYNYRVVMVRGDVEMDMRGRCSAGQKVLACIIIRLALAETFCLHCGILTLDEPTTNLDKENISSLAKSLCGIIESRQNQRNFQLIVITHDEDFMQLIGKGEYTDYYYRIEKNQE</sequence>
<evidence type="ECO:0000256" key="17">
    <source>
        <dbReference type="ARBA" id="ARBA00023254"/>
    </source>
</evidence>
<evidence type="ECO:0000256" key="19">
    <source>
        <dbReference type="SAM" id="Coils"/>
    </source>
</evidence>
<dbReference type="GO" id="GO:0070192">
    <property type="term" value="P:chromosome organization involved in meiotic cell cycle"/>
    <property type="evidence" value="ECO:0007669"/>
    <property type="project" value="TreeGrafter"/>
</dbReference>
<feature type="coiled-coil region" evidence="19">
    <location>
        <begin position="758"/>
        <end position="1046"/>
    </location>
</feature>
<comment type="catalytic activity">
    <reaction evidence="18">
        <text>ATP + H2O = ADP + phosphate + H(+)</text>
        <dbReference type="Rhea" id="RHEA:13065"/>
        <dbReference type="ChEBI" id="CHEBI:15377"/>
        <dbReference type="ChEBI" id="CHEBI:15378"/>
        <dbReference type="ChEBI" id="CHEBI:30616"/>
        <dbReference type="ChEBI" id="CHEBI:43474"/>
        <dbReference type="ChEBI" id="CHEBI:456216"/>
    </reaction>
</comment>
<comment type="similarity">
    <text evidence="4">Belongs to the SMC family. RAD50 subfamily.</text>
</comment>
<keyword evidence="6" id="KW-0158">Chromosome</keyword>
<feature type="coiled-coil region" evidence="19">
    <location>
        <begin position="317"/>
        <end position="497"/>
    </location>
</feature>
<dbReference type="PANTHER" id="PTHR18867">
    <property type="entry name" value="RAD50"/>
    <property type="match status" value="1"/>
</dbReference>
<evidence type="ECO:0000256" key="4">
    <source>
        <dbReference type="ARBA" id="ARBA00009439"/>
    </source>
</evidence>
<keyword evidence="15" id="KW-0234">DNA repair</keyword>
<keyword evidence="17" id="KW-0469">Meiosis</keyword>
<dbReference type="NCBIfam" id="TIGR00606">
    <property type="entry name" value="rad50"/>
    <property type="match status" value="1"/>
</dbReference>
<dbReference type="GO" id="GO:0030870">
    <property type="term" value="C:Mre11 complex"/>
    <property type="evidence" value="ECO:0007669"/>
    <property type="project" value="InterPro"/>
</dbReference>
<gene>
    <name evidence="22" type="primary">RAD50</name>
    <name evidence="22" type="ORF">HK103_006057</name>
</gene>
<evidence type="ECO:0000256" key="14">
    <source>
        <dbReference type="ARBA" id="ARBA00023054"/>
    </source>
</evidence>
<comment type="cofactor">
    <cofactor evidence="1">
        <name>Zn(2+)</name>
        <dbReference type="ChEBI" id="CHEBI:29105"/>
    </cofactor>
</comment>
<evidence type="ECO:0000313" key="22">
    <source>
        <dbReference type="EMBL" id="KAJ3255799.1"/>
    </source>
</evidence>
<dbReference type="SUPFAM" id="SSF52540">
    <property type="entry name" value="P-loop containing nucleoside triphosphate hydrolases"/>
    <property type="match status" value="2"/>
</dbReference>
<dbReference type="GO" id="GO:0007004">
    <property type="term" value="P:telomere maintenance via telomerase"/>
    <property type="evidence" value="ECO:0007669"/>
    <property type="project" value="TreeGrafter"/>
</dbReference>
<proteinExistence type="inferred from homology"/>
<dbReference type="InterPro" id="IPR013134">
    <property type="entry name" value="Zn_hook_RAD50"/>
</dbReference>
<dbReference type="FunFam" id="3.40.50.300:FF:000947">
    <property type="entry name" value="DNA repair protein RAD50"/>
    <property type="match status" value="1"/>
</dbReference>
<evidence type="ECO:0000256" key="8">
    <source>
        <dbReference type="ARBA" id="ARBA00022741"/>
    </source>
</evidence>
<dbReference type="AlphaFoldDB" id="A0AAD5UEA6"/>
<accession>A0AAD5UEA6</accession>
<keyword evidence="10" id="KW-0378">Hydrolase</keyword>
<dbReference type="InterPro" id="IPR004584">
    <property type="entry name" value="Rad50_eukaryotes"/>
</dbReference>
<evidence type="ECO:0000256" key="15">
    <source>
        <dbReference type="ARBA" id="ARBA00023204"/>
    </source>
</evidence>
<organism evidence="22 23">
    <name type="scientific">Boothiomyces macroporosus</name>
    <dbReference type="NCBI Taxonomy" id="261099"/>
    <lineage>
        <taxon>Eukaryota</taxon>
        <taxon>Fungi</taxon>
        <taxon>Fungi incertae sedis</taxon>
        <taxon>Chytridiomycota</taxon>
        <taxon>Chytridiomycota incertae sedis</taxon>
        <taxon>Chytridiomycetes</taxon>
        <taxon>Rhizophydiales</taxon>
        <taxon>Terramycetaceae</taxon>
        <taxon>Boothiomyces</taxon>
    </lineage>
</organism>
<feature type="domain" description="Zinc-hook" evidence="20">
    <location>
        <begin position="624"/>
        <end position="671"/>
    </location>
</feature>
<keyword evidence="7" id="KW-0479">Metal-binding</keyword>
<dbReference type="InterPro" id="IPR027417">
    <property type="entry name" value="P-loop_NTPase"/>
</dbReference>
<evidence type="ECO:0000256" key="10">
    <source>
        <dbReference type="ARBA" id="ARBA00022801"/>
    </source>
</evidence>
<evidence type="ECO:0000313" key="23">
    <source>
        <dbReference type="Proteomes" id="UP001210925"/>
    </source>
</evidence>
<dbReference type="PANTHER" id="PTHR18867:SF12">
    <property type="entry name" value="DNA REPAIR PROTEIN RAD50"/>
    <property type="match status" value="1"/>
</dbReference>
<dbReference type="GO" id="GO:0000722">
    <property type="term" value="P:telomere maintenance via recombination"/>
    <property type="evidence" value="ECO:0007669"/>
    <property type="project" value="TreeGrafter"/>
</dbReference>
<dbReference type="Proteomes" id="UP001210925">
    <property type="component" value="Unassembled WGS sequence"/>
</dbReference>
<keyword evidence="9" id="KW-0227">DNA damage</keyword>
<keyword evidence="14 19" id="KW-0175">Coiled coil</keyword>
<evidence type="ECO:0000256" key="1">
    <source>
        <dbReference type="ARBA" id="ARBA00001947"/>
    </source>
</evidence>
<dbReference type="Pfam" id="PF13476">
    <property type="entry name" value="AAA_23"/>
    <property type="match status" value="1"/>
</dbReference>
<keyword evidence="16" id="KW-0539">Nucleus</keyword>
<dbReference type="InterPro" id="IPR038729">
    <property type="entry name" value="Rad50/SbcC_AAA"/>
</dbReference>
<dbReference type="GO" id="GO:0051880">
    <property type="term" value="F:G-quadruplex DNA binding"/>
    <property type="evidence" value="ECO:0007669"/>
    <property type="project" value="TreeGrafter"/>
</dbReference>
<dbReference type="GO" id="GO:0005524">
    <property type="term" value="F:ATP binding"/>
    <property type="evidence" value="ECO:0007669"/>
    <property type="project" value="UniProtKB-KW"/>
</dbReference>
<feature type="coiled-coil region" evidence="19">
    <location>
        <begin position="182"/>
        <end position="293"/>
    </location>
</feature>
<comment type="subcellular location">
    <subcellularLocation>
        <location evidence="3">Chromosome</location>
    </subcellularLocation>
    <subcellularLocation>
        <location evidence="2">Nucleus</location>
    </subcellularLocation>
</comment>
<keyword evidence="23" id="KW-1185">Reference proteome</keyword>
<keyword evidence="13" id="KW-0460">Magnesium</keyword>
<reference evidence="22" key="1">
    <citation type="submission" date="2020-05" db="EMBL/GenBank/DDBJ databases">
        <title>Phylogenomic resolution of chytrid fungi.</title>
        <authorList>
            <person name="Stajich J.E."/>
            <person name="Amses K."/>
            <person name="Simmons R."/>
            <person name="Seto K."/>
            <person name="Myers J."/>
            <person name="Bonds A."/>
            <person name="Quandt C.A."/>
            <person name="Barry K."/>
            <person name="Liu P."/>
            <person name="Grigoriev I."/>
            <person name="Longcore J.E."/>
            <person name="James T.Y."/>
        </authorList>
    </citation>
    <scope>NUCLEOTIDE SEQUENCE</scope>
    <source>
        <strain evidence="22">PLAUS21</strain>
    </source>
</reference>
<feature type="domain" description="Rad50/SbcC-type AAA" evidence="21">
    <location>
        <begin position="6"/>
        <end position="235"/>
    </location>
</feature>
<evidence type="ECO:0000256" key="16">
    <source>
        <dbReference type="ARBA" id="ARBA00023242"/>
    </source>
</evidence>
<dbReference type="EMBL" id="JADGKB010000060">
    <property type="protein sequence ID" value="KAJ3255799.1"/>
    <property type="molecule type" value="Genomic_DNA"/>
</dbReference>
<dbReference type="GO" id="GO:0006302">
    <property type="term" value="P:double-strand break repair"/>
    <property type="evidence" value="ECO:0007669"/>
    <property type="project" value="InterPro"/>
</dbReference>
<comment type="caution">
    <text evidence="22">The sequence shown here is derived from an EMBL/GenBank/DDBJ whole genome shotgun (WGS) entry which is preliminary data.</text>
</comment>
<dbReference type="GO" id="GO:0003691">
    <property type="term" value="F:double-stranded telomeric DNA binding"/>
    <property type="evidence" value="ECO:0007669"/>
    <property type="project" value="TreeGrafter"/>
</dbReference>
<evidence type="ECO:0000256" key="13">
    <source>
        <dbReference type="ARBA" id="ARBA00022842"/>
    </source>
</evidence>
<evidence type="ECO:0000259" key="21">
    <source>
        <dbReference type="Pfam" id="PF13476"/>
    </source>
</evidence>
<dbReference type="GO" id="GO:0000794">
    <property type="term" value="C:condensed nuclear chromosome"/>
    <property type="evidence" value="ECO:0007669"/>
    <property type="project" value="TreeGrafter"/>
</dbReference>
<dbReference type="FunFam" id="3.40.50.300:FF:001195">
    <property type="entry name" value="DNA repair protein rad50"/>
    <property type="match status" value="1"/>
</dbReference>
<keyword evidence="11" id="KW-0862">Zinc</keyword>
<evidence type="ECO:0000256" key="9">
    <source>
        <dbReference type="ARBA" id="ARBA00022763"/>
    </source>
</evidence>
<evidence type="ECO:0000256" key="7">
    <source>
        <dbReference type="ARBA" id="ARBA00022723"/>
    </source>
</evidence>
<dbReference type="GO" id="GO:0043047">
    <property type="term" value="F:single-stranded telomeric DNA binding"/>
    <property type="evidence" value="ECO:0007669"/>
    <property type="project" value="TreeGrafter"/>
</dbReference>
<keyword evidence="8" id="KW-0547">Nucleotide-binding</keyword>
<evidence type="ECO:0000256" key="3">
    <source>
        <dbReference type="ARBA" id="ARBA00004286"/>
    </source>
</evidence>